<reference evidence="1 2" key="1">
    <citation type="submission" date="2014-02" db="EMBL/GenBank/DDBJ databases">
        <title>Draft genome sequence of Lysinibacillus massiliensis CCUG 49529.</title>
        <authorList>
            <person name="Zhang F."/>
            <person name="Wang G."/>
            <person name="Zhang L."/>
        </authorList>
    </citation>
    <scope>NUCLEOTIDE SEQUENCE [LARGE SCALE GENOMIC DNA]</scope>
    <source>
        <strain evidence="1 2">CCUG 49529</strain>
    </source>
</reference>
<dbReference type="RefSeq" id="WP_036172962.1">
    <property type="nucleotide sequence ID" value="NZ_AVCZ01000005.1"/>
</dbReference>
<dbReference type="Proteomes" id="UP000030595">
    <property type="component" value="Unassembled WGS sequence"/>
</dbReference>
<dbReference type="NCBIfam" id="TIGR01460">
    <property type="entry name" value="HAD-SF-IIA"/>
    <property type="match status" value="1"/>
</dbReference>
<evidence type="ECO:0008006" key="3">
    <source>
        <dbReference type="Google" id="ProtNLM"/>
    </source>
</evidence>
<dbReference type="GO" id="GO:0005737">
    <property type="term" value="C:cytoplasm"/>
    <property type="evidence" value="ECO:0007669"/>
    <property type="project" value="TreeGrafter"/>
</dbReference>
<dbReference type="EMBL" id="JPVQ01000005">
    <property type="protein sequence ID" value="KGR91586.1"/>
    <property type="molecule type" value="Genomic_DNA"/>
</dbReference>
<dbReference type="Gene3D" id="3.40.50.1000">
    <property type="entry name" value="HAD superfamily/HAD-like"/>
    <property type="match status" value="2"/>
</dbReference>
<dbReference type="InterPro" id="IPR036412">
    <property type="entry name" value="HAD-like_sf"/>
</dbReference>
<dbReference type="Pfam" id="PF13344">
    <property type="entry name" value="Hydrolase_6"/>
    <property type="match status" value="1"/>
</dbReference>
<evidence type="ECO:0000313" key="1">
    <source>
        <dbReference type="EMBL" id="KGR91586.1"/>
    </source>
</evidence>
<dbReference type="GO" id="GO:0016791">
    <property type="term" value="F:phosphatase activity"/>
    <property type="evidence" value="ECO:0007669"/>
    <property type="project" value="TreeGrafter"/>
</dbReference>
<dbReference type="Pfam" id="PF13242">
    <property type="entry name" value="Hydrolase_like"/>
    <property type="match status" value="1"/>
</dbReference>
<keyword evidence="2" id="KW-1185">Reference proteome</keyword>
<dbReference type="eggNOG" id="COG0647">
    <property type="taxonomic scope" value="Bacteria"/>
</dbReference>
<dbReference type="PANTHER" id="PTHR19288">
    <property type="entry name" value="4-NITROPHENYLPHOSPHATASE-RELATED"/>
    <property type="match status" value="1"/>
</dbReference>
<dbReference type="SUPFAM" id="SSF56784">
    <property type="entry name" value="HAD-like"/>
    <property type="match status" value="1"/>
</dbReference>
<name>A0A0A3J3R0_9BACL</name>
<sequence length="264" mass="29340">MKGFIIDLDGTIYKNYQIIDGAREAIELLKKNNLPFVFLSNRGNISRKDCLKKLNQIGIDCRIEDVILASTIAARFFQQRKEESIWILGDEGLKEELIDHQVNLASKPEQADWLLITLHEQLTYEDLNNAFRAVLNGARIAVTNHDLIFPREDGPCIDVGGLIAAITATTGAKVQYSFGKPSPFMRDAALQQLQLEATDCVVIGDGLSTDMQLGIINEMKTAFVLSGVASVEDLHKANITPLFMGNTILDVVKDILEGVKHEYH</sequence>
<proteinExistence type="predicted"/>
<evidence type="ECO:0000313" key="2">
    <source>
        <dbReference type="Proteomes" id="UP000030595"/>
    </source>
</evidence>
<dbReference type="InterPro" id="IPR006357">
    <property type="entry name" value="HAD-SF_hydro_IIA"/>
</dbReference>
<dbReference type="InterPro" id="IPR023214">
    <property type="entry name" value="HAD_sf"/>
</dbReference>
<organism evidence="1 2">
    <name type="scientific">Ureibacillus massiliensis 4400831 = CIP 108448 = CCUG 49529</name>
    <dbReference type="NCBI Taxonomy" id="1211035"/>
    <lineage>
        <taxon>Bacteria</taxon>
        <taxon>Bacillati</taxon>
        <taxon>Bacillota</taxon>
        <taxon>Bacilli</taxon>
        <taxon>Bacillales</taxon>
        <taxon>Caryophanaceae</taxon>
        <taxon>Ureibacillus</taxon>
    </lineage>
</organism>
<dbReference type="PANTHER" id="PTHR19288:SF46">
    <property type="entry name" value="HALOACID DEHALOGENASE-LIKE HYDROLASE DOMAIN-CONTAINING PROTEIN 2"/>
    <property type="match status" value="1"/>
</dbReference>
<comment type="caution">
    <text evidence="1">The sequence shown here is derived from an EMBL/GenBank/DDBJ whole genome shotgun (WGS) entry which is preliminary data.</text>
</comment>
<gene>
    <name evidence="1" type="ORF">CD30_04575</name>
</gene>
<dbReference type="AlphaFoldDB" id="A0A0A3J3R0"/>
<accession>A0A0A3J3R0</accession>
<dbReference type="OrthoDB" id="9810449at2"/>
<protein>
    <recommendedName>
        <fullName evidence="3">Haloacid dehalogenase</fullName>
    </recommendedName>
</protein>